<dbReference type="PANTHER" id="PTHR15107:SF0">
    <property type="entry name" value="DNA ENDONUCLEASE ACTIVATOR CTP1 C-TERMINAL DOMAIN-CONTAINING PROTEIN"/>
    <property type="match status" value="1"/>
</dbReference>
<feature type="region of interest" description="Disordered" evidence="4">
    <location>
        <begin position="1"/>
        <end position="35"/>
    </location>
</feature>
<keyword evidence="3" id="KW-0539">Nucleus</keyword>
<dbReference type="GO" id="GO:0010792">
    <property type="term" value="P:DNA double-strand break processing involved in repair via single-strand annealing"/>
    <property type="evidence" value="ECO:0007669"/>
    <property type="project" value="TreeGrafter"/>
</dbReference>
<protein>
    <recommendedName>
        <fullName evidence="5">DNA endonuclease activator Ctp1 C-terminal domain-containing protein</fullName>
    </recommendedName>
</protein>
<keyword evidence="2" id="KW-0227">DNA damage</keyword>
<evidence type="ECO:0000256" key="2">
    <source>
        <dbReference type="ARBA" id="ARBA00022763"/>
    </source>
</evidence>
<keyword evidence="7" id="KW-1185">Reference proteome</keyword>
<gene>
    <name evidence="6" type="ORF">GGX14DRAFT_131581</name>
</gene>
<sequence>MNDTRSTSHGRENRRGPASTPAHTDASKQRTDYSVYKGRGRYGKTLAENDTINSSYAIDPARNGGVHFQYEEVVRGREDRTRLEGGDCECCREVSVCNSLAFDTMLKLPQYYTAIGPLPARLQPPLWRSPPSSPKRKPCRYTHPESGPRRNDATDGVAIAAHKQAISRHRHNWAQGSTPPSFWDISFPTTQEAESINARAEEIHQQKRRRVQEEAENGGRYYKR</sequence>
<dbReference type="AlphaFoldDB" id="A0AAD6YQD0"/>
<name>A0AAD6YQD0_9AGAR</name>
<feature type="compositionally biased region" description="Basic and acidic residues" evidence="4">
    <location>
        <begin position="142"/>
        <end position="153"/>
    </location>
</feature>
<feature type="domain" description="DNA endonuclease activator Ctp1 C-terminal" evidence="5">
    <location>
        <begin position="69"/>
        <end position="192"/>
    </location>
</feature>
<dbReference type="Proteomes" id="UP001219525">
    <property type="component" value="Unassembled WGS sequence"/>
</dbReference>
<dbReference type="GO" id="GO:0005634">
    <property type="term" value="C:nucleus"/>
    <property type="evidence" value="ECO:0007669"/>
    <property type="project" value="UniProtKB-SubCell"/>
</dbReference>
<dbReference type="Pfam" id="PF08573">
    <property type="entry name" value="SAE2"/>
    <property type="match status" value="1"/>
</dbReference>
<dbReference type="InterPro" id="IPR013882">
    <property type="entry name" value="Ctp1_C"/>
</dbReference>
<dbReference type="GO" id="GO:0003684">
    <property type="term" value="F:damaged DNA binding"/>
    <property type="evidence" value="ECO:0007669"/>
    <property type="project" value="TreeGrafter"/>
</dbReference>
<evidence type="ECO:0000259" key="5">
    <source>
        <dbReference type="Pfam" id="PF08573"/>
    </source>
</evidence>
<evidence type="ECO:0000256" key="4">
    <source>
        <dbReference type="SAM" id="MobiDB-lite"/>
    </source>
</evidence>
<evidence type="ECO:0000256" key="1">
    <source>
        <dbReference type="ARBA" id="ARBA00004123"/>
    </source>
</evidence>
<dbReference type="InterPro" id="IPR033316">
    <property type="entry name" value="RBBP8-like"/>
</dbReference>
<evidence type="ECO:0000256" key="3">
    <source>
        <dbReference type="ARBA" id="ARBA00023242"/>
    </source>
</evidence>
<evidence type="ECO:0000313" key="7">
    <source>
        <dbReference type="Proteomes" id="UP001219525"/>
    </source>
</evidence>
<comment type="subcellular location">
    <subcellularLocation>
        <location evidence="1">Nucleus</location>
    </subcellularLocation>
</comment>
<dbReference type="EMBL" id="JARJCW010000004">
    <property type="protein sequence ID" value="KAJ7226078.1"/>
    <property type="molecule type" value="Genomic_DNA"/>
</dbReference>
<reference evidence="6" key="1">
    <citation type="submission" date="2023-03" db="EMBL/GenBank/DDBJ databases">
        <title>Massive genome expansion in bonnet fungi (Mycena s.s.) driven by repeated elements and novel gene families across ecological guilds.</title>
        <authorList>
            <consortium name="Lawrence Berkeley National Laboratory"/>
            <person name="Harder C.B."/>
            <person name="Miyauchi S."/>
            <person name="Viragh M."/>
            <person name="Kuo A."/>
            <person name="Thoen E."/>
            <person name="Andreopoulos B."/>
            <person name="Lu D."/>
            <person name="Skrede I."/>
            <person name="Drula E."/>
            <person name="Henrissat B."/>
            <person name="Morin E."/>
            <person name="Kohler A."/>
            <person name="Barry K."/>
            <person name="LaButti K."/>
            <person name="Morin E."/>
            <person name="Salamov A."/>
            <person name="Lipzen A."/>
            <person name="Mereny Z."/>
            <person name="Hegedus B."/>
            <person name="Baldrian P."/>
            <person name="Stursova M."/>
            <person name="Weitz H."/>
            <person name="Taylor A."/>
            <person name="Grigoriev I.V."/>
            <person name="Nagy L.G."/>
            <person name="Martin F."/>
            <person name="Kauserud H."/>
        </authorList>
    </citation>
    <scope>NUCLEOTIDE SEQUENCE</scope>
    <source>
        <strain evidence="6">9144</strain>
    </source>
</reference>
<feature type="region of interest" description="Disordered" evidence="4">
    <location>
        <begin position="199"/>
        <end position="224"/>
    </location>
</feature>
<feature type="region of interest" description="Disordered" evidence="4">
    <location>
        <begin position="125"/>
        <end position="153"/>
    </location>
</feature>
<comment type="caution">
    <text evidence="6">The sequence shown here is derived from an EMBL/GenBank/DDBJ whole genome shotgun (WGS) entry which is preliminary data.</text>
</comment>
<organism evidence="6 7">
    <name type="scientific">Mycena pura</name>
    <dbReference type="NCBI Taxonomy" id="153505"/>
    <lineage>
        <taxon>Eukaryota</taxon>
        <taxon>Fungi</taxon>
        <taxon>Dikarya</taxon>
        <taxon>Basidiomycota</taxon>
        <taxon>Agaricomycotina</taxon>
        <taxon>Agaricomycetes</taxon>
        <taxon>Agaricomycetidae</taxon>
        <taxon>Agaricales</taxon>
        <taxon>Marasmiineae</taxon>
        <taxon>Mycenaceae</taxon>
        <taxon>Mycena</taxon>
    </lineage>
</organism>
<dbReference type="PANTHER" id="PTHR15107">
    <property type="entry name" value="RETINOBLASTOMA BINDING PROTEIN 8"/>
    <property type="match status" value="1"/>
</dbReference>
<evidence type="ECO:0000313" key="6">
    <source>
        <dbReference type="EMBL" id="KAJ7226078.1"/>
    </source>
</evidence>
<proteinExistence type="predicted"/>
<accession>A0AAD6YQD0</accession>